<dbReference type="AlphaFoldDB" id="A0AAD6NKR5"/>
<dbReference type="EMBL" id="JAQGDS010000003">
    <property type="protein sequence ID" value="KAJ6262089.1"/>
    <property type="molecule type" value="Genomic_DNA"/>
</dbReference>
<evidence type="ECO:0000313" key="3">
    <source>
        <dbReference type="Proteomes" id="UP001221413"/>
    </source>
</evidence>
<sequence length="220" mass="24570">MDDDRIVSSLRRAMWSPEAAVELLSNGQFGVAGSVELVANDALTEVGHGRLETAHDPSRITRWQLERCRRIDGGMLSQQRRQGPPADSNFFFFHGRSLVRHGSIKVRDNQPTANKNPRTAQSNCSNWSTVAKLPDAYRFQFPGKRPHQGTFAVAPRKRAHSAPRTVRLPPNSNGDVTPTVLGTTADIHVLLSHELVLMSDSRWHLRVRKVRARQLATALT</sequence>
<dbReference type="Proteomes" id="UP001221413">
    <property type="component" value="Unassembled WGS sequence"/>
</dbReference>
<accession>A0AAD6NKR5</accession>
<evidence type="ECO:0000313" key="2">
    <source>
        <dbReference type="EMBL" id="KAJ6262089.1"/>
    </source>
</evidence>
<feature type="region of interest" description="Disordered" evidence="1">
    <location>
        <begin position="156"/>
        <end position="177"/>
    </location>
</feature>
<comment type="caution">
    <text evidence="2">The sequence shown here is derived from an EMBL/GenBank/DDBJ whole genome shotgun (WGS) entry which is preliminary data.</text>
</comment>
<reference evidence="2" key="1">
    <citation type="submission" date="2023-01" db="EMBL/GenBank/DDBJ databases">
        <title>The chitinases involved in constricting ring structure development in the nematode-trapping fungus Drechslerella dactyloides.</title>
        <authorList>
            <person name="Wang R."/>
            <person name="Zhang L."/>
            <person name="Tang P."/>
            <person name="Li S."/>
            <person name="Liang L."/>
        </authorList>
    </citation>
    <scope>NUCLEOTIDE SEQUENCE</scope>
    <source>
        <strain evidence="2">YMF1.00031</strain>
    </source>
</reference>
<proteinExistence type="predicted"/>
<name>A0AAD6NKR5_DREDA</name>
<gene>
    <name evidence="2" type="ORF">Dda_2894</name>
</gene>
<evidence type="ECO:0000256" key="1">
    <source>
        <dbReference type="SAM" id="MobiDB-lite"/>
    </source>
</evidence>
<keyword evidence="3" id="KW-1185">Reference proteome</keyword>
<organism evidence="2 3">
    <name type="scientific">Drechslerella dactyloides</name>
    <name type="common">Nematode-trapping fungus</name>
    <name type="synonym">Arthrobotrys dactyloides</name>
    <dbReference type="NCBI Taxonomy" id="74499"/>
    <lineage>
        <taxon>Eukaryota</taxon>
        <taxon>Fungi</taxon>
        <taxon>Dikarya</taxon>
        <taxon>Ascomycota</taxon>
        <taxon>Pezizomycotina</taxon>
        <taxon>Orbiliomycetes</taxon>
        <taxon>Orbiliales</taxon>
        <taxon>Orbiliaceae</taxon>
        <taxon>Drechslerella</taxon>
    </lineage>
</organism>
<protein>
    <submittedName>
        <fullName evidence="2">Uncharacterized protein</fullName>
    </submittedName>
</protein>